<proteinExistence type="predicted"/>
<sequence length="143" mass="16188">MENGWEVLGWIRSLAPVFFSSVEVKSTDKKMSLCEKREDEEDVYKHKAASPEPSCVSMKSDASMENPPDLSDGAVTSDTFVTVKSDDVIRSVMHRLTLTDCQTLIRQRISEEVLDEFDLKKYNTSDEGRKRLIPAVVNCRKAL</sequence>
<name>A0ABR3LGR5_9TELE</name>
<dbReference type="Proteomes" id="UP001558613">
    <property type="component" value="Unassembled WGS sequence"/>
</dbReference>
<keyword evidence="3" id="KW-1185">Reference proteome</keyword>
<organism evidence="2 3">
    <name type="scientific">Cirrhinus molitorella</name>
    <name type="common">mud carp</name>
    <dbReference type="NCBI Taxonomy" id="172907"/>
    <lineage>
        <taxon>Eukaryota</taxon>
        <taxon>Metazoa</taxon>
        <taxon>Chordata</taxon>
        <taxon>Craniata</taxon>
        <taxon>Vertebrata</taxon>
        <taxon>Euteleostomi</taxon>
        <taxon>Actinopterygii</taxon>
        <taxon>Neopterygii</taxon>
        <taxon>Teleostei</taxon>
        <taxon>Ostariophysi</taxon>
        <taxon>Cypriniformes</taxon>
        <taxon>Cyprinidae</taxon>
        <taxon>Labeoninae</taxon>
        <taxon>Labeonini</taxon>
        <taxon>Cirrhinus</taxon>
    </lineage>
</organism>
<evidence type="ECO:0000313" key="2">
    <source>
        <dbReference type="EMBL" id="KAL1252103.1"/>
    </source>
</evidence>
<feature type="region of interest" description="Disordered" evidence="1">
    <location>
        <begin position="44"/>
        <end position="74"/>
    </location>
</feature>
<gene>
    <name evidence="2" type="ORF">QQF64_019899</name>
</gene>
<dbReference type="EMBL" id="JAYMGO010000022">
    <property type="protein sequence ID" value="KAL1252103.1"/>
    <property type="molecule type" value="Genomic_DNA"/>
</dbReference>
<protein>
    <submittedName>
        <fullName evidence="2">Uncharacterized protein</fullName>
    </submittedName>
</protein>
<evidence type="ECO:0000313" key="3">
    <source>
        <dbReference type="Proteomes" id="UP001558613"/>
    </source>
</evidence>
<comment type="caution">
    <text evidence="2">The sequence shown here is derived from an EMBL/GenBank/DDBJ whole genome shotgun (WGS) entry which is preliminary data.</text>
</comment>
<reference evidence="2 3" key="1">
    <citation type="submission" date="2023-09" db="EMBL/GenBank/DDBJ databases">
        <authorList>
            <person name="Wang M."/>
        </authorList>
    </citation>
    <scope>NUCLEOTIDE SEQUENCE [LARGE SCALE GENOMIC DNA]</scope>
    <source>
        <strain evidence="2">GT-2023</strain>
        <tissue evidence="2">Liver</tissue>
    </source>
</reference>
<evidence type="ECO:0000256" key="1">
    <source>
        <dbReference type="SAM" id="MobiDB-lite"/>
    </source>
</evidence>
<accession>A0ABR3LGR5</accession>